<organism evidence="1 2">
    <name type="scientific">Neisseria sicca VK64</name>
    <dbReference type="NCBI Taxonomy" id="1095748"/>
    <lineage>
        <taxon>Bacteria</taxon>
        <taxon>Pseudomonadati</taxon>
        <taxon>Pseudomonadota</taxon>
        <taxon>Betaproteobacteria</taxon>
        <taxon>Neisseriales</taxon>
        <taxon>Neisseriaceae</taxon>
        <taxon>Neisseria</taxon>
    </lineage>
</organism>
<sequence length="39" mass="4810">MGRIGHNRFLCIADCPLYKPSQKKRRLNRFQTTFFFRDF</sequence>
<accession>I2NR41</accession>
<dbReference type="PATRIC" id="fig|1095748.3.peg.1525"/>
<evidence type="ECO:0000313" key="2">
    <source>
        <dbReference type="Proteomes" id="UP000004473"/>
    </source>
</evidence>
<comment type="caution">
    <text evidence="1">The sequence shown here is derived from an EMBL/GenBank/DDBJ whole genome shotgun (WGS) entry which is preliminary data.</text>
</comment>
<reference evidence="1 2" key="1">
    <citation type="submission" date="2012-04" db="EMBL/GenBank/DDBJ databases">
        <authorList>
            <person name="Harkins D.M."/>
            <person name="Madupu R."/>
            <person name="Durkin A.S."/>
            <person name="Torralba M."/>
            <person name="Methe B."/>
            <person name="Sutton G.G."/>
            <person name="Nelson K.E."/>
        </authorList>
    </citation>
    <scope>NUCLEOTIDE SEQUENCE [LARGE SCALE GENOMIC DNA]</scope>
    <source>
        <strain evidence="1 2">VK64</strain>
    </source>
</reference>
<dbReference type="AlphaFoldDB" id="I2NR41"/>
<proteinExistence type="predicted"/>
<name>I2NR41_NEISI</name>
<dbReference type="Proteomes" id="UP000004473">
    <property type="component" value="Unassembled WGS sequence"/>
</dbReference>
<evidence type="ECO:0000313" key="1">
    <source>
        <dbReference type="EMBL" id="EIG28302.1"/>
    </source>
</evidence>
<gene>
    <name evidence="1" type="ORF">HMPREF1051_2225</name>
</gene>
<protein>
    <submittedName>
        <fullName evidence="1">Uncharacterized protein</fullName>
    </submittedName>
</protein>
<dbReference type="EMBL" id="AJMT01000117">
    <property type="protein sequence ID" value="EIG28302.1"/>
    <property type="molecule type" value="Genomic_DNA"/>
</dbReference>